<dbReference type="InterPro" id="IPR019775">
    <property type="entry name" value="WD40_repeat_CS"/>
</dbReference>
<feature type="repeat" description="WD" evidence="3">
    <location>
        <begin position="53"/>
        <end position="94"/>
    </location>
</feature>
<dbReference type="SUPFAM" id="SSF50978">
    <property type="entry name" value="WD40 repeat-like"/>
    <property type="match status" value="2"/>
</dbReference>
<feature type="non-terminal residue" evidence="4">
    <location>
        <position position="500"/>
    </location>
</feature>
<evidence type="ECO:0000313" key="5">
    <source>
        <dbReference type="Proteomes" id="UP000748756"/>
    </source>
</evidence>
<proteinExistence type="predicted"/>
<feature type="repeat" description="WD" evidence="3">
    <location>
        <begin position="11"/>
        <end position="47"/>
    </location>
</feature>
<name>A0A9P5RJI5_9FUNG</name>
<dbReference type="Gene3D" id="2.130.10.10">
    <property type="entry name" value="YVTN repeat-like/Quinoprotein amine dehydrogenase"/>
    <property type="match status" value="4"/>
</dbReference>
<dbReference type="PANTHER" id="PTHR19879:SF9">
    <property type="entry name" value="TRANSCRIPTION INITIATION FACTOR TFIID SUBUNIT 5"/>
    <property type="match status" value="1"/>
</dbReference>
<keyword evidence="1 3" id="KW-0853">WD repeat</keyword>
<evidence type="ECO:0000256" key="3">
    <source>
        <dbReference type="PROSITE-ProRule" id="PRU00221"/>
    </source>
</evidence>
<dbReference type="InterPro" id="IPR015943">
    <property type="entry name" value="WD40/YVTN_repeat-like_dom_sf"/>
</dbReference>
<reference evidence="4" key="1">
    <citation type="journal article" date="2020" name="Fungal Divers.">
        <title>Resolving the Mortierellaceae phylogeny through synthesis of multi-gene phylogenetics and phylogenomics.</title>
        <authorList>
            <person name="Vandepol N."/>
            <person name="Liber J."/>
            <person name="Desiro A."/>
            <person name="Na H."/>
            <person name="Kennedy M."/>
            <person name="Barry K."/>
            <person name="Grigoriev I.V."/>
            <person name="Miller A.N."/>
            <person name="O'Donnell K."/>
            <person name="Stajich J.E."/>
            <person name="Bonito G."/>
        </authorList>
    </citation>
    <scope>NUCLEOTIDE SEQUENCE</scope>
    <source>
        <strain evidence="4">NRRL 6426</strain>
    </source>
</reference>
<dbReference type="PROSITE" id="PS50294">
    <property type="entry name" value="WD_REPEATS_REGION"/>
    <property type="match status" value="4"/>
</dbReference>
<dbReference type="PROSITE" id="PS00678">
    <property type="entry name" value="WD_REPEATS_1"/>
    <property type="match status" value="1"/>
</dbReference>
<sequence>DCDSGRTLLVLEGHLEAANLVAMSPCGKYIASASSDKTMRMWSSETGGLPFVMEIHNVAVRSVEFTADGQQLASSSDDGTIRFWDVVTGEPVAIWVSSHGEIKCLAVSPDGLRIATGHQGGAVQLRDIISGIPTVGFQAHTDGSIITSGSRAGTMRFWDMRSAWAKVKQQGHSGRIVAVAYSPDGETVFSDSDDGTVPRWDSLWGTEVARVLELSDGKVATTKTESTIRLYGPQTGTPGPLLERHTEHVFALAYSPCDRWIASSGYDNTVRLWGLHNVNQGYVLAKLSTNSRPVSHLAFSSTGNQLATSDLSCAVCLYDTQTRSLLKSISLEDMEVSTLAYSPNDQQLAIGAVNRTSIHLWDFRSDGPVVKLGLDDDATGAMKYISFSPCGDWVVSGYTSDKTVRLWHRRRFQSGISADVHDVGTWRSVLMTNGFFDTVIGIAWNPFKPFEFVTGSQDRSVRVWRLLDHGGGEDFTSLSVQGDGVNETLAVRKATSVPEE</sequence>
<accession>A0A9P5RJI5</accession>
<dbReference type="EMBL" id="JAAAUQ010001873">
    <property type="protein sequence ID" value="KAF9131778.1"/>
    <property type="molecule type" value="Genomic_DNA"/>
</dbReference>
<evidence type="ECO:0000313" key="4">
    <source>
        <dbReference type="EMBL" id="KAF9131778.1"/>
    </source>
</evidence>
<dbReference type="PANTHER" id="PTHR19879">
    <property type="entry name" value="TRANSCRIPTION INITIATION FACTOR TFIID"/>
    <property type="match status" value="1"/>
</dbReference>
<dbReference type="InterPro" id="IPR036322">
    <property type="entry name" value="WD40_repeat_dom_sf"/>
</dbReference>
<dbReference type="Pfam" id="PF00400">
    <property type="entry name" value="WD40"/>
    <property type="match status" value="8"/>
</dbReference>
<organism evidence="4 5">
    <name type="scientific">Linnemannia schmuckeri</name>
    <dbReference type="NCBI Taxonomy" id="64567"/>
    <lineage>
        <taxon>Eukaryota</taxon>
        <taxon>Fungi</taxon>
        <taxon>Fungi incertae sedis</taxon>
        <taxon>Mucoromycota</taxon>
        <taxon>Mortierellomycotina</taxon>
        <taxon>Mortierellomycetes</taxon>
        <taxon>Mortierellales</taxon>
        <taxon>Mortierellaceae</taxon>
        <taxon>Linnemannia</taxon>
    </lineage>
</organism>
<dbReference type="InterPro" id="IPR020472">
    <property type="entry name" value="WD40_PAC1"/>
</dbReference>
<feature type="repeat" description="WD" evidence="3">
    <location>
        <begin position="242"/>
        <end position="275"/>
    </location>
</feature>
<evidence type="ECO:0000256" key="1">
    <source>
        <dbReference type="ARBA" id="ARBA00022574"/>
    </source>
</evidence>
<evidence type="ECO:0000256" key="2">
    <source>
        <dbReference type="ARBA" id="ARBA00022737"/>
    </source>
</evidence>
<dbReference type="CDD" id="cd00200">
    <property type="entry name" value="WD40"/>
    <property type="match status" value="1"/>
</dbReference>
<dbReference type="AlphaFoldDB" id="A0A9P5RJI5"/>
<keyword evidence="2" id="KW-0677">Repeat</keyword>
<feature type="repeat" description="WD" evidence="3">
    <location>
        <begin position="432"/>
        <end position="466"/>
    </location>
</feature>
<dbReference type="InterPro" id="IPR001680">
    <property type="entry name" value="WD40_rpt"/>
</dbReference>
<feature type="repeat" description="WD" evidence="3">
    <location>
        <begin position="169"/>
        <end position="201"/>
    </location>
</feature>
<dbReference type="Proteomes" id="UP000748756">
    <property type="component" value="Unassembled WGS sequence"/>
</dbReference>
<dbReference type="SMART" id="SM00320">
    <property type="entry name" value="WD40"/>
    <property type="match status" value="9"/>
</dbReference>
<keyword evidence="5" id="KW-1185">Reference proteome</keyword>
<comment type="caution">
    <text evidence="4">The sequence shown here is derived from an EMBL/GenBank/DDBJ whole genome shotgun (WGS) entry which is preliminary data.</text>
</comment>
<dbReference type="OrthoDB" id="2421727at2759"/>
<dbReference type="PROSITE" id="PS50082">
    <property type="entry name" value="WD_REPEATS_2"/>
    <property type="match status" value="5"/>
</dbReference>
<protein>
    <submittedName>
        <fullName evidence="4">U3 snoRNP protein</fullName>
    </submittedName>
</protein>
<dbReference type="PRINTS" id="PR00320">
    <property type="entry name" value="GPROTEINBRPT"/>
</dbReference>
<gene>
    <name evidence="4" type="primary">PWP2_1</name>
    <name evidence="4" type="ORF">BG015_003813</name>
</gene>